<dbReference type="Gene3D" id="3.50.30.40">
    <property type="entry name" value="Ribonuclease E inhibitor RraA/RraA-like"/>
    <property type="match status" value="1"/>
</dbReference>
<dbReference type="OrthoDB" id="1476984at2759"/>
<feature type="binding site" evidence="1">
    <location>
        <begin position="94"/>
        <end position="97"/>
    </location>
    <ligand>
        <name>substrate</name>
    </ligand>
</feature>
<name>A0A177F0B6_9EURO</name>
<dbReference type="PANTHER" id="PTHR33254:SF4">
    <property type="entry name" value="4-HYDROXY-4-METHYL-2-OXOGLUTARATE ALDOLASE 3-RELATED"/>
    <property type="match status" value="1"/>
</dbReference>
<sequence>MAASLQRLRAFTTCDIGDALVKLKYPFGGFLDGIKMFSPTDATTTVFGPAVTVKMVESTQKAAPSPPRHFVDCNEPGKIMYIQQPRGAYSACWGGLMSTRARHMGAAGVVIDGRMRDVREHRELGFPVFARTTSILGSHTFTRASEINVPLQFHDDLWIHPGDILAGDVDGVVVVPPSLVEQVVALCRERAEIDEKTFAALRAGEEMGPTIKRLRKE</sequence>
<evidence type="ECO:0008006" key="4">
    <source>
        <dbReference type="Google" id="ProtNLM"/>
    </source>
</evidence>
<protein>
    <recommendedName>
        <fullName evidence="4">4-hydroxy-4-methyl-2-oxoglutarate aldolase</fullName>
    </recommendedName>
</protein>
<evidence type="ECO:0000313" key="2">
    <source>
        <dbReference type="EMBL" id="OAG37735.1"/>
    </source>
</evidence>
<keyword evidence="1" id="KW-0460">Magnesium</keyword>
<dbReference type="PANTHER" id="PTHR33254">
    <property type="entry name" value="4-HYDROXY-4-METHYL-2-OXOGLUTARATE ALDOLASE 3-RELATED"/>
    <property type="match status" value="1"/>
</dbReference>
<dbReference type="InterPro" id="IPR005493">
    <property type="entry name" value="RraA/RraA-like"/>
</dbReference>
<reference evidence="2 3" key="1">
    <citation type="submission" date="2016-03" db="EMBL/GenBank/DDBJ databases">
        <title>Draft genome sequence of the Fonsecaea monophora CBS 269.37.</title>
        <authorList>
            <person name="Bombassaro A."/>
            <person name="Vinicius W.A."/>
            <person name="De Hoog S."/>
            <person name="Sun J."/>
            <person name="Souza E.M."/>
            <person name="Raittz R.T."/>
            <person name="Costa F."/>
            <person name="Leao A.C."/>
            <person name="Tadra-Sfeir M.Z."/>
            <person name="Baura V."/>
            <person name="Balsanelli E."/>
            <person name="Pedrosa F.O."/>
            <person name="Moreno L.F."/>
            <person name="Steffens M.B."/>
            <person name="Xi L."/>
            <person name="Bocca A.L."/>
            <person name="Felipe M.S."/>
            <person name="Teixeira M."/>
            <person name="Telles Filho F.Q."/>
            <person name="Azevedo C.M."/>
            <person name="Gomes R."/>
            <person name="Vicente V.A."/>
        </authorList>
    </citation>
    <scope>NUCLEOTIDE SEQUENCE [LARGE SCALE GENOMIC DNA]</scope>
    <source>
        <strain evidence="2 3">CBS 269.37</strain>
    </source>
</reference>
<dbReference type="GO" id="GO:0008948">
    <property type="term" value="F:oxaloacetate decarboxylase activity"/>
    <property type="evidence" value="ECO:0007669"/>
    <property type="project" value="TreeGrafter"/>
</dbReference>
<feature type="binding site" evidence="1">
    <location>
        <position position="116"/>
    </location>
    <ligand>
        <name>substrate</name>
    </ligand>
</feature>
<evidence type="ECO:0000256" key="1">
    <source>
        <dbReference type="PIRSR" id="PIRSR605493-1"/>
    </source>
</evidence>
<proteinExistence type="predicted"/>
<evidence type="ECO:0000313" key="3">
    <source>
        <dbReference type="Proteomes" id="UP000077002"/>
    </source>
</evidence>
<comment type="caution">
    <text evidence="2">The sequence shown here is derived from an EMBL/GenBank/DDBJ whole genome shotgun (WGS) entry which is preliminary data.</text>
</comment>
<keyword evidence="3" id="KW-1185">Reference proteome</keyword>
<dbReference type="Proteomes" id="UP000077002">
    <property type="component" value="Unassembled WGS sequence"/>
</dbReference>
<dbReference type="GeneID" id="34603248"/>
<dbReference type="CDD" id="cd16841">
    <property type="entry name" value="RraA_family"/>
    <property type="match status" value="1"/>
</dbReference>
<dbReference type="AlphaFoldDB" id="A0A177F0B6"/>
<feature type="binding site" evidence="1">
    <location>
        <position position="117"/>
    </location>
    <ligand>
        <name>Mg(2+)</name>
        <dbReference type="ChEBI" id="CHEBI:18420"/>
    </ligand>
</feature>
<dbReference type="InterPro" id="IPR036704">
    <property type="entry name" value="RraA/RraA-like_sf"/>
</dbReference>
<gene>
    <name evidence="2" type="ORF">AYO21_08098</name>
</gene>
<dbReference type="GO" id="GO:0046872">
    <property type="term" value="F:metal ion binding"/>
    <property type="evidence" value="ECO:0007669"/>
    <property type="project" value="UniProtKB-KW"/>
</dbReference>
<accession>A0A177F0B6</accession>
<dbReference type="Pfam" id="PF03737">
    <property type="entry name" value="RraA-like"/>
    <property type="match status" value="1"/>
</dbReference>
<dbReference type="RefSeq" id="XP_022509687.1">
    <property type="nucleotide sequence ID" value="XM_022658048.1"/>
</dbReference>
<keyword evidence="1" id="KW-0479">Metal-binding</keyword>
<organism evidence="2 3">
    <name type="scientific">Fonsecaea monophora</name>
    <dbReference type="NCBI Taxonomy" id="254056"/>
    <lineage>
        <taxon>Eukaryota</taxon>
        <taxon>Fungi</taxon>
        <taxon>Dikarya</taxon>
        <taxon>Ascomycota</taxon>
        <taxon>Pezizomycotina</taxon>
        <taxon>Eurotiomycetes</taxon>
        <taxon>Chaetothyriomycetidae</taxon>
        <taxon>Chaetothyriales</taxon>
        <taxon>Herpotrichiellaceae</taxon>
        <taxon>Fonsecaea</taxon>
    </lineage>
</organism>
<dbReference type="GO" id="GO:0047443">
    <property type="term" value="F:4-hydroxy-4-methyl-2-oxoglutarate aldolase activity"/>
    <property type="evidence" value="ECO:0007669"/>
    <property type="project" value="TreeGrafter"/>
</dbReference>
<comment type="cofactor">
    <cofactor evidence="1">
        <name>Mg(2+)</name>
        <dbReference type="ChEBI" id="CHEBI:18420"/>
    </cofactor>
</comment>
<dbReference type="EMBL" id="LVKK01000067">
    <property type="protein sequence ID" value="OAG37735.1"/>
    <property type="molecule type" value="Genomic_DNA"/>
</dbReference>
<dbReference type="SUPFAM" id="SSF89562">
    <property type="entry name" value="RraA-like"/>
    <property type="match status" value="1"/>
</dbReference>